<reference evidence="1" key="1">
    <citation type="submission" date="2021-11" db="EMBL/GenBank/DDBJ databases">
        <title>BS-T2-15 a new species belonging to the Comamonadaceae family isolated from the soil of a French oak forest.</title>
        <authorList>
            <person name="Mieszkin S."/>
            <person name="Alain K."/>
        </authorList>
    </citation>
    <scope>NUCLEOTIDE SEQUENCE</scope>
    <source>
        <strain evidence="1">BS-T2-15</strain>
    </source>
</reference>
<name>A0A9X1YNW5_9BURK</name>
<comment type="caution">
    <text evidence="1">The sequence shown here is derived from an EMBL/GenBank/DDBJ whole genome shotgun (WGS) entry which is preliminary data.</text>
</comment>
<keyword evidence="2" id="KW-1185">Reference proteome</keyword>
<sequence>MTPVLTGHRPAQRPSFSDTWRRFVAHLLRGASTALARQARDVARPLHARQRRRSQHDASVEFHAEAGAPEGALFVDGELVGYVQVRRL</sequence>
<dbReference type="RefSeq" id="WP_275685749.1">
    <property type="nucleotide sequence ID" value="NZ_JAJLJH010000018.1"/>
</dbReference>
<evidence type="ECO:0000313" key="1">
    <source>
        <dbReference type="EMBL" id="MCK9689699.1"/>
    </source>
</evidence>
<dbReference type="AlphaFoldDB" id="A0A9X1YNW5"/>
<organism evidence="1 2">
    <name type="scientific">Scleromatobacter humisilvae</name>
    <dbReference type="NCBI Taxonomy" id="2897159"/>
    <lineage>
        <taxon>Bacteria</taxon>
        <taxon>Pseudomonadati</taxon>
        <taxon>Pseudomonadota</taxon>
        <taxon>Betaproteobacteria</taxon>
        <taxon>Burkholderiales</taxon>
        <taxon>Sphaerotilaceae</taxon>
        <taxon>Scleromatobacter</taxon>
    </lineage>
</organism>
<protein>
    <submittedName>
        <fullName evidence="1">Uncharacterized protein</fullName>
    </submittedName>
</protein>
<dbReference type="EMBL" id="JAJLJH010000018">
    <property type="protein sequence ID" value="MCK9689699.1"/>
    <property type="molecule type" value="Genomic_DNA"/>
</dbReference>
<accession>A0A9X1YNW5</accession>
<proteinExistence type="predicted"/>
<evidence type="ECO:0000313" key="2">
    <source>
        <dbReference type="Proteomes" id="UP001139353"/>
    </source>
</evidence>
<dbReference type="Proteomes" id="UP001139353">
    <property type="component" value="Unassembled WGS sequence"/>
</dbReference>
<gene>
    <name evidence="1" type="ORF">LPC04_28600</name>
</gene>